<dbReference type="FunFam" id="3.10.330.20:FF:000002">
    <property type="entry name" value="tRNA (adenine(58)-N(1))-methyltransferase catalytic subunit TRMT61A"/>
    <property type="match status" value="1"/>
</dbReference>
<dbReference type="SUPFAM" id="SSF53335">
    <property type="entry name" value="S-adenosyl-L-methionine-dependent methyltransferases"/>
    <property type="match status" value="1"/>
</dbReference>
<feature type="compositionally biased region" description="Basic and acidic residues" evidence="9">
    <location>
        <begin position="293"/>
        <end position="319"/>
    </location>
</feature>
<dbReference type="EC" id="2.1.1.220" evidence="2"/>
<dbReference type="Pfam" id="PF08704">
    <property type="entry name" value="GCD14"/>
    <property type="match status" value="1"/>
</dbReference>
<dbReference type="PANTHER" id="PTHR12133:SF2">
    <property type="entry name" value="TRNA (ADENINE(58)-N(1))-METHYLTRANSFERASE CATALYTIC SUBUNIT TRMT61A"/>
    <property type="match status" value="1"/>
</dbReference>
<dbReference type="PANTHER" id="PTHR12133">
    <property type="entry name" value="TRNA (ADENINE(58)-N(1))-METHYLTRANSFERASE"/>
    <property type="match status" value="1"/>
</dbReference>
<dbReference type="InterPro" id="IPR049470">
    <property type="entry name" value="TRM61_C"/>
</dbReference>
<evidence type="ECO:0000256" key="4">
    <source>
        <dbReference type="ARBA" id="ARBA00022679"/>
    </source>
</evidence>
<keyword evidence="12" id="KW-1185">Reference proteome</keyword>
<comment type="catalytic activity">
    <reaction evidence="8">
        <text>an adenosine in mRNA + S-adenosyl-L-methionine = an N(1)-methyladenosine in mRNA + S-adenosyl-L-homocysteine + H(+)</text>
        <dbReference type="Rhea" id="RHEA:55392"/>
        <dbReference type="Rhea" id="RHEA-COMP:12414"/>
        <dbReference type="Rhea" id="RHEA-COMP:12415"/>
        <dbReference type="ChEBI" id="CHEBI:15378"/>
        <dbReference type="ChEBI" id="CHEBI:57856"/>
        <dbReference type="ChEBI" id="CHEBI:59789"/>
        <dbReference type="ChEBI" id="CHEBI:74411"/>
        <dbReference type="ChEBI" id="CHEBI:74491"/>
    </reaction>
</comment>
<feature type="domain" description="tRNA (adenine(58)-N(1))-methyltransferase catalytic subunit TRM61 C-terminal" evidence="10">
    <location>
        <begin position="64"/>
        <end position="284"/>
    </location>
</feature>
<keyword evidence="3" id="KW-0489">Methyltransferase</keyword>
<feature type="region of interest" description="Disordered" evidence="9">
    <location>
        <begin position="262"/>
        <end position="351"/>
    </location>
</feature>
<evidence type="ECO:0000256" key="2">
    <source>
        <dbReference type="ARBA" id="ARBA00012796"/>
    </source>
</evidence>
<dbReference type="Gene3D" id="3.10.330.20">
    <property type="match status" value="1"/>
</dbReference>
<dbReference type="FunFam" id="3.40.50.150:FF:000247">
    <property type="entry name" value="tRNA (adenine(58)-N(1))-methyltransferase catalytic subunit TRM61"/>
    <property type="match status" value="1"/>
</dbReference>
<dbReference type="GO" id="GO:0005634">
    <property type="term" value="C:nucleus"/>
    <property type="evidence" value="ECO:0007669"/>
    <property type="project" value="UniProtKB-SubCell"/>
</dbReference>
<keyword evidence="7" id="KW-0539">Nucleus</keyword>
<evidence type="ECO:0000256" key="6">
    <source>
        <dbReference type="ARBA" id="ARBA00022694"/>
    </source>
</evidence>
<keyword evidence="5" id="KW-0949">S-adenosyl-L-methionine</keyword>
<reference evidence="11" key="1">
    <citation type="submission" date="2021-01" db="UniProtKB">
        <authorList>
            <consortium name="EnsemblMetazoa"/>
        </authorList>
    </citation>
    <scope>IDENTIFICATION</scope>
</reference>
<dbReference type="GeneID" id="136816514"/>
<dbReference type="GO" id="GO:0160107">
    <property type="term" value="F:tRNA (adenine(58)-N1)-methyltransferase activity"/>
    <property type="evidence" value="ECO:0007669"/>
    <property type="project" value="UniProtKB-EC"/>
</dbReference>
<sequence>MSFDKYKEKVEEGDTVVLYLGRNSALSFQIDVTKTHQTKYGAFPHKDLIGKAFGTKAYSMKGKGFAYLLHPTPELWTVTLPHRTQILYSTDISQITMELDLKPGSIVVESGTGSGSLSHSIVRTIKPNGHLHTFDFHEKRVESAREEFEHHGISQYITSKCADACVDGFGLEDCADAVFLDLPKPWDAIPHAKKALKKSGGRICSFSPCIEQVQRSCVVLRRLGFCEVKTVECLVRAMNVRTTPMPEANTGAGFKWEKVEKTTSITSEDEPLSKMRKVSDAESGSDRITTSDTAKENSKSENDQQMDETNHKNETESKSNENVNANTNSNQESSENSKNSPVNQQSSKVQSENVAGLLPNGMVAKLTAGTKPGNINVLTSKPGKQMPGHTGYLTFASWYPSCSSEVKREE</sequence>
<evidence type="ECO:0000259" key="10">
    <source>
        <dbReference type="Pfam" id="PF08704"/>
    </source>
</evidence>
<evidence type="ECO:0000256" key="5">
    <source>
        <dbReference type="ARBA" id="ARBA00022691"/>
    </source>
</evidence>
<evidence type="ECO:0000313" key="12">
    <source>
        <dbReference type="Proteomes" id="UP000594262"/>
    </source>
</evidence>
<evidence type="ECO:0000256" key="7">
    <source>
        <dbReference type="ARBA" id="ARBA00023242"/>
    </source>
</evidence>
<dbReference type="Gene3D" id="3.40.50.150">
    <property type="entry name" value="Vaccinia Virus protein VP39"/>
    <property type="match status" value="1"/>
</dbReference>
<dbReference type="InterPro" id="IPR029063">
    <property type="entry name" value="SAM-dependent_MTases_sf"/>
</dbReference>
<dbReference type="EnsemblMetazoa" id="CLYHEMT014210.1">
    <property type="protein sequence ID" value="CLYHEMP014210.1"/>
    <property type="gene ID" value="CLYHEMG014210"/>
</dbReference>
<dbReference type="InterPro" id="IPR014816">
    <property type="entry name" value="tRNA_MeTrfase_Gcd14"/>
</dbReference>
<dbReference type="AlphaFoldDB" id="A0A7M5WX45"/>
<protein>
    <recommendedName>
        <fullName evidence="2">tRNA (adenine(58)-N(1))-methyltransferase</fullName>
        <ecNumber evidence="2">2.1.1.220</ecNumber>
    </recommendedName>
</protein>
<dbReference type="PROSITE" id="PS51620">
    <property type="entry name" value="SAM_TRM61"/>
    <property type="match status" value="1"/>
</dbReference>
<dbReference type="OrthoDB" id="1925287at2759"/>
<organism evidence="11 12">
    <name type="scientific">Clytia hemisphaerica</name>
    <dbReference type="NCBI Taxonomy" id="252671"/>
    <lineage>
        <taxon>Eukaryota</taxon>
        <taxon>Metazoa</taxon>
        <taxon>Cnidaria</taxon>
        <taxon>Hydrozoa</taxon>
        <taxon>Hydroidolina</taxon>
        <taxon>Leptothecata</taxon>
        <taxon>Obeliida</taxon>
        <taxon>Clytiidae</taxon>
        <taxon>Clytia</taxon>
    </lineage>
</organism>
<evidence type="ECO:0000256" key="9">
    <source>
        <dbReference type="SAM" id="MobiDB-lite"/>
    </source>
</evidence>
<evidence type="ECO:0000313" key="11">
    <source>
        <dbReference type="EnsemblMetazoa" id="CLYHEMP014210.1"/>
    </source>
</evidence>
<keyword evidence="6" id="KW-0819">tRNA processing</keyword>
<accession>A0A7M5WX45</accession>
<evidence type="ECO:0000256" key="8">
    <source>
        <dbReference type="ARBA" id="ARBA00048481"/>
    </source>
</evidence>
<feature type="compositionally biased region" description="Basic and acidic residues" evidence="9">
    <location>
        <begin position="271"/>
        <end position="280"/>
    </location>
</feature>
<comment type="subcellular location">
    <subcellularLocation>
        <location evidence="1">Nucleus</location>
    </subcellularLocation>
</comment>
<keyword evidence="4" id="KW-0808">Transferase</keyword>
<evidence type="ECO:0000256" key="3">
    <source>
        <dbReference type="ARBA" id="ARBA00022603"/>
    </source>
</evidence>
<feature type="compositionally biased region" description="Polar residues" evidence="9">
    <location>
        <begin position="341"/>
        <end position="351"/>
    </location>
</feature>
<dbReference type="Proteomes" id="UP000594262">
    <property type="component" value="Unplaced"/>
</dbReference>
<evidence type="ECO:0000256" key="1">
    <source>
        <dbReference type="ARBA" id="ARBA00004123"/>
    </source>
</evidence>
<proteinExistence type="predicted"/>
<feature type="compositionally biased region" description="Low complexity" evidence="9">
    <location>
        <begin position="320"/>
        <end position="340"/>
    </location>
</feature>
<dbReference type="GO" id="GO:0031515">
    <property type="term" value="C:tRNA (m1A) methyltransferase complex"/>
    <property type="evidence" value="ECO:0007669"/>
    <property type="project" value="InterPro"/>
</dbReference>
<dbReference type="RefSeq" id="XP_066928956.1">
    <property type="nucleotide sequence ID" value="XM_067072855.1"/>
</dbReference>
<dbReference type="GO" id="GO:0030488">
    <property type="term" value="P:tRNA methylation"/>
    <property type="evidence" value="ECO:0007669"/>
    <property type="project" value="InterPro"/>
</dbReference>
<name>A0A7M5WX45_9CNID</name>